<protein>
    <submittedName>
        <fullName evidence="1">Uncharacterized protein</fullName>
    </submittedName>
</protein>
<organism evidence="1 2">
    <name type="scientific">Theileria orientalis strain Shintoku</name>
    <dbReference type="NCBI Taxonomy" id="869250"/>
    <lineage>
        <taxon>Eukaryota</taxon>
        <taxon>Sar</taxon>
        <taxon>Alveolata</taxon>
        <taxon>Apicomplexa</taxon>
        <taxon>Aconoidasida</taxon>
        <taxon>Piroplasmida</taxon>
        <taxon>Theileriidae</taxon>
        <taxon>Theileria</taxon>
    </lineage>
</organism>
<dbReference type="GeneID" id="20715504"/>
<evidence type="ECO:0000313" key="1">
    <source>
        <dbReference type="EMBL" id="BAM41053.1"/>
    </source>
</evidence>
<gene>
    <name evidence="1" type="ORF">TOT_030000314</name>
</gene>
<dbReference type="Proteomes" id="UP000003786">
    <property type="component" value="Chromosome 3"/>
</dbReference>
<dbReference type="AlphaFoldDB" id="J4C8M6"/>
<evidence type="ECO:0000313" key="2">
    <source>
        <dbReference type="Proteomes" id="UP000003786"/>
    </source>
</evidence>
<name>J4C8M6_THEOR</name>
<reference evidence="1 2" key="1">
    <citation type="journal article" date="2012" name="MBio">
        <title>Comparative genome analysis of three eukaryotic parasites with differing abilities to transform leukocytes reveals key mediators of Theileria-induced leukocyte transformation.</title>
        <authorList>
            <person name="Hayashida K."/>
            <person name="Hara Y."/>
            <person name="Abe T."/>
            <person name="Yamasaki C."/>
            <person name="Toyoda A."/>
            <person name="Kosuge T."/>
            <person name="Suzuki Y."/>
            <person name="Sato Y."/>
            <person name="Kawashima S."/>
            <person name="Katayama T."/>
            <person name="Wakaguri H."/>
            <person name="Inoue N."/>
            <person name="Homma K."/>
            <person name="Tada-Umezaki M."/>
            <person name="Yagi Y."/>
            <person name="Fujii Y."/>
            <person name="Habara T."/>
            <person name="Kanehisa M."/>
            <person name="Watanabe H."/>
            <person name="Ito K."/>
            <person name="Gojobori T."/>
            <person name="Sugawara H."/>
            <person name="Imanishi T."/>
            <person name="Weir W."/>
            <person name="Gardner M."/>
            <person name="Pain A."/>
            <person name="Shiels B."/>
            <person name="Hattori M."/>
            <person name="Nene V."/>
            <person name="Sugimoto C."/>
        </authorList>
    </citation>
    <scope>NUCLEOTIDE SEQUENCE [LARGE SCALE GENOMIC DNA]</scope>
    <source>
        <strain evidence="1 2">Shintoku</strain>
    </source>
</reference>
<accession>J4C8M6</accession>
<keyword evidence="2" id="KW-1185">Reference proteome</keyword>
<proteinExistence type="predicted"/>
<dbReference type="EMBL" id="AP011948">
    <property type="protein sequence ID" value="BAM41053.1"/>
    <property type="molecule type" value="Genomic_DNA"/>
</dbReference>
<dbReference type="OrthoDB" id="360811at2759"/>
<dbReference type="KEGG" id="tot:TOT_030000314"/>
<dbReference type="eggNOG" id="ENOG502TN2S">
    <property type="taxonomic scope" value="Eukaryota"/>
</dbReference>
<dbReference type="VEuPathDB" id="PiroplasmaDB:TOT_030000314"/>
<dbReference type="RefSeq" id="XP_009691354.1">
    <property type="nucleotide sequence ID" value="XM_009693059.1"/>
</dbReference>
<sequence>MCKFGLILGTILINIYYIPLVESDYKFGYSPSNEEFISKDLSGLGLNVYLEEFDFIPKEVSTRTTNPEVCKASLKRDFEDHVYGLCEHFSCDVGVIATKPYEKRVYPLSTAPKGIKLPKTENVSEEERTNCELAKLAARCSTYLKYANCIYYNYIASLKVGTTQITLSPSVSSLYARYPNNAFVDKYNAVGGGEIGFLFREFLQNICSFVHNACPNLHPQLKGATDYFFSQACIVFDTITPIGGIEKLFINYSDERQKISLESTDTDEFYKYSSVQTDLVLSQFNIPLEDSLIPINKLTLYRESLYKNRCEILDELYEHNNRLNFYKDPGKYRIYSLCFQLEKYYKKCNLYVRDSEQFKVEVAVEMSESNCESLIKNNELLALVDWLKESGTNTRSFSKYISENAVKSAEFICEHTYFVYTGRVKRAINLFRDKEMNLVASTLGSASVYEDGRSSALKDEYEEVEGYVRPERFMQIYSQCCQKVDAQLAFSSIMQIIKCSGDDFGKLIEMLGKVIMRSEKGTSSLATNSLISILGYSEENKSIHMSPLVEFIELLSNKRHEDDPHGVVRSSLKDFATNVILKLKLGALKAVESEVSEDEWCLKLGELACRNQQNLHNWVCGLSLRQSAPVSGPLDSSPLNDAVCIYSLLESSGSVIPKAYSPKCMGLMTFKLSHVFLSNLRQDDTKKLLSRMAIESAEMATKHMEAASRMAGGKVVDDLHMLPWHPAGYLSALLNEEELEPEMNRVSSVFKRVLELSTPKIRLNILKSLVKSVDNECGRSLCLMECKNMSVNWEAGEESAESQNQHGDFVKYVLSSYFELPIITTLEDSMCDSLSVLLNWIKYLLLSKSGTQFKNIVKKEYLDPLHSLYSKMNEKVCESIHSHTSHTRGIFLNKFELIKFMMEDLFVLIDRDD</sequence>